<feature type="domain" description="Type II methyltransferase M.TaqI-like" evidence="6">
    <location>
        <begin position="468"/>
        <end position="646"/>
    </location>
</feature>
<dbReference type="InterPro" id="IPR011639">
    <property type="entry name" value="MethylTrfase_TaqI-like_dom"/>
</dbReference>
<dbReference type="Pfam" id="PF07669">
    <property type="entry name" value="Eco57I"/>
    <property type="match status" value="1"/>
</dbReference>
<evidence type="ECO:0000256" key="1">
    <source>
        <dbReference type="ARBA" id="ARBA00011900"/>
    </source>
</evidence>
<dbReference type="KEGG" id="bsol:FSW04_13815"/>
<dbReference type="InterPro" id="IPR029063">
    <property type="entry name" value="SAM-dependent_MTases_sf"/>
</dbReference>
<evidence type="ECO:0000313" key="7">
    <source>
        <dbReference type="EMBL" id="QEC48535.1"/>
    </source>
</evidence>
<keyword evidence="8" id="KW-1185">Reference proteome</keyword>
<dbReference type="EMBL" id="CP042430">
    <property type="protein sequence ID" value="QEC48535.1"/>
    <property type="molecule type" value="Genomic_DNA"/>
</dbReference>
<evidence type="ECO:0000313" key="8">
    <source>
        <dbReference type="Proteomes" id="UP000321805"/>
    </source>
</evidence>
<dbReference type="EC" id="2.1.1.72" evidence="1"/>
<accession>A0A5B8U6K4</accession>
<dbReference type="REBASE" id="364466">
    <property type="entry name" value="BsoBR721ORF13815P"/>
</dbReference>
<dbReference type="GO" id="GO:0009007">
    <property type="term" value="F:site-specific DNA-methyltransferase (adenine-specific) activity"/>
    <property type="evidence" value="ECO:0007669"/>
    <property type="project" value="UniProtKB-EC"/>
</dbReference>
<dbReference type="AlphaFoldDB" id="A0A5B8U6K4"/>
<dbReference type="OrthoDB" id="4280289at2"/>
<reference evidence="7 8" key="1">
    <citation type="journal article" date="2018" name="J. Microbiol.">
        <title>Baekduia soli gen. nov., sp. nov., a novel bacterium isolated from the soil of Baekdu Mountain and proposal of a novel family name, Baekduiaceae fam. nov.</title>
        <authorList>
            <person name="An D.S."/>
            <person name="Siddiqi M.Z."/>
            <person name="Kim K.H."/>
            <person name="Yu H.S."/>
            <person name="Im W.T."/>
        </authorList>
    </citation>
    <scope>NUCLEOTIDE SEQUENCE [LARGE SCALE GENOMIC DNA]</scope>
    <source>
        <strain evidence="7 8">BR7-21</strain>
    </source>
</reference>
<sequence>MGTPPELVDLVEKYQRNRNSYESAVYNETQLRREFVDPLLQILGWDVDNAAGYAEAYKDVVHEDSIRIEGSPKAPDYSLRIGGTRKFFVEAKKPSVKITNDKASAYQLRRYAWSAGLPLSLLTNFASLAVYDGRVPPAPNERAAKARILLVEVDELAERWDEIASIFARESVLRGNLDRYTDLNAPRRGTSPVDDYFLREIEEWRQALAADLATRNPDLNQAGLNYAVQATIDRIIFLRICEDRGLEDYGTLQSAAGRKHVYRQLLELFNQADTRYNSGLFHFATEADRGTPDVLTPRLNVDDSILRSILERLYFPESPYQFSVVSAEILGQVYEQFLGRVIEIGPDRSVSVNQKPEIRQRSGGVYYTPSYIVRFIVERTLGETLSRVTAENLVMGGKGRRRIRVVDPACGSGSFLIVAYQYLLDWYLAQYQRDVARWSKGRSPRIHAASRGDWRLTTAERKRILLDHIFGVDIDAQAVEVTKLSLLLKVLEGESAESLQLVMRILRERALPDLDLNIKAGNSLVGADVWTVLDEIPDEEAARINPFDWSREFPDAMAAGGFDAVFGNPPYVYRNATEDLLRSYYEKQYSTTQGNFELYKFFLERGMWLCKPEGLLGYIVSASFLIQTSFSRLREFLVRSGVIEHLAGLGPGAFSKATIDSAIIVVQKTALPANHNIEVRGPKRPTELLRTTPYPVPQVRFANNPDTVFDWRLRPEGAKIVERLLGDFPPVEEGFEFGVGINTGFIRGLLTADSKLDDRYGPMIAGDGISPMGEPQTDGWIMYDPDFVAKQGDRGRSLPQKRLLTEPKILVVRTRNLSLLRRIVSTIDTSGGYNLNRLSNIIARPGRELYGLLGLLNSSLYEWLFSTRYFDYEIKPVYLRSAPLADTEDPALIRLTKQMDRTTKALQKSNLNTEAERLKRQRDGQQRALDDQVFKLFSVTSEERKHIEWQLDYFAQNPDEPAATESFALTLAATDQRTRVGGAAG</sequence>
<dbReference type="PANTHER" id="PTHR33841">
    <property type="entry name" value="DNA METHYLTRANSFERASE YEEA-RELATED"/>
    <property type="match status" value="1"/>
</dbReference>
<dbReference type="GO" id="GO:0003676">
    <property type="term" value="F:nucleic acid binding"/>
    <property type="evidence" value="ECO:0007669"/>
    <property type="project" value="InterPro"/>
</dbReference>
<dbReference type="InterPro" id="IPR050953">
    <property type="entry name" value="N4_N6_ade-DNA_methylase"/>
</dbReference>
<dbReference type="PRINTS" id="PR00507">
    <property type="entry name" value="N12N6MTFRASE"/>
</dbReference>
<evidence type="ECO:0000256" key="2">
    <source>
        <dbReference type="ARBA" id="ARBA00022603"/>
    </source>
</evidence>
<dbReference type="PROSITE" id="PS00092">
    <property type="entry name" value="N6_MTASE"/>
    <property type="match status" value="1"/>
</dbReference>
<dbReference type="GO" id="GO:0032259">
    <property type="term" value="P:methylation"/>
    <property type="evidence" value="ECO:0007669"/>
    <property type="project" value="UniProtKB-KW"/>
</dbReference>
<evidence type="ECO:0000259" key="6">
    <source>
        <dbReference type="Pfam" id="PF07669"/>
    </source>
</evidence>
<dbReference type="Proteomes" id="UP000321805">
    <property type="component" value="Chromosome"/>
</dbReference>
<evidence type="ECO:0000256" key="4">
    <source>
        <dbReference type="ARBA" id="ARBA00022691"/>
    </source>
</evidence>
<keyword evidence="4" id="KW-0949">S-adenosyl-L-methionine</keyword>
<dbReference type="Gene3D" id="3.90.1570.30">
    <property type="match status" value="1"/>
</dbReference>
<name>A0A5B8U6K4_9ACTN</name>
<keyword evidence="2 7" id="KW-0489">Methyltransferase</keyword>
<dbReference type="RefSeq" id="WP_146920186.1">
    <property type="nucleotide sequence ID" value="NZ_CP042430.1"/>
</dbReference>
<keyword evidence="3" id="KW-0808">Transferase</keyword>
<organism evidence="7 8">
    <name type="scientific">Baekduia soli</name>
    <dbReference type="NCBI Taxonomy" id="496014"/>
    <lineage>
        <taxon>Bacteria</taxon>
        <taxon>Bacillati</taxon>
        <taxon>Actinomycetota</taxon>
        <taxon>Thermoleophilia</taxon>
        <taxon>Solirubrobacterales</taxon>
        <taxon>Baekduiaceae</taxon>
        <taxon>Baekduia</taxon>
    </lineage>
</organism>
<protein>
    <recommendedName>
        <fullName evidence="1">site-specific DNA-methyltransferase (adenine-specific)</fullName>
        <ecNumber evidence="1">2.1.1.72</ecNumber>
    </recommendedName>
</protein>
<dbReference type="Gene3D" id="3.40.50.150">
    <property type="entry name" value="Vaccinia Virus protein VP39"/>
    <property type="match status" value="1"/>
</dbReference>
<evidence type="ECO:0000256" key="5">
    <source>
        <dbReference type="ARBA" id="ARBA00047942"/>
    </source>
</evidence>
<evidence type="ECO:0000256" key="3">
    <source>
        <dbReference type="ARBA" id="ARBA00022679"/>
    </source>
</evidence>
<gene>
    <name evidence="7" type="ORF">FSW04_13815</name>
</gene>
<dbReference type="PANTHER" id="PTHR33841:SF1">
    <property type="entry name" value="DNA METHYLTRANSFERASE A"/>
    <property type="match status" value="1"/>
</dbReference>
<comment type="catalytic activity">
    <reaction evidence="5">
        <text>a 2'-deoxyadenosine in DNA + S-adenosyl-L-methionine = an N(6)-methyl-2'-deoxyadenosine in DNA + S-adenosyl-L-homocysteine + H(+)</text>
        <dbReference type="Rhea" id="RHEA:15197"/>
        <dbReference type="Rhea" id="RHEA-COMP:12418"/>
        <dbReference type="Rhea" id="RHEA-COMP:12419"/>
        <dbReference type="ChEBI" id="CHEBI:15378"/>
        <dbReference type="ChEBI" id="CHEBI:57856"/>
        <dbReference type="ChEBI" id="CHEBI:59789"/>
        <dbReference type="ChEBI" id="CHEBI:90615"/>
        <dbReference type="ChEBI" id="CHEBI:90616"/>
        <dbReference type="EC" id="2.1.1.72"/>
    </reaction>
</comment>
<dbReference type="SUPFAM" id="SSF53335">
    <property type="entry name" value="S-adenosyl-L-methionine-dependent methyltransferases"/>
    <property type="match status" value="1"/>
</dbReference>
<proteinExistence type="predicted"/>
<dbReference type="InterPro" id="IPR002052">
    <property type="entry name" value="DNA_methylase_N6_adenine_CS"/>
</dbReference>
<dbReference type="GO" id="GO:0006304">
    <property type="term" value="P:DNA modification"/>
    <property type="evidence" value="ECO:0007669"/>
    <property type="project" value="InterPro"/>
</dbReference>